<evidence type="ECO:0000313" key="3">
    <source>
        <dbReference type="EMBL" id="KAK3791110.1"/>
    </source>
</evidence>
<sequence length="380" mass="42156">MEPTPGPSQSARRISAEEASQRILQWIEADGSDSESDGDSFHSDSSDSDTDNDDRSRSRSRPNKRVKLAPSPAVPVVGKGKGNGKGKSGAGRVTNVRPRVDTGESDDEEQVTAVEDPGPGPAGDLDEWRQVTTGATEHRIRFTPHRSPGVKEGVDTSTELKSFNLLFDDEVKDYLVNYINTFAAMKCQQNNPPKRYSVFASWYDVTRSELDKFLAVLINIGIQNKPSIKNYWSTAYEDPNSGQAIRIFSTLLKSLDCGHHIFADHYYTTKALIDKLTADKYLFTGTLNLNRRGFPPQLKQQHLAHLESRYYMSSDDKTLCVAYKGKKAKKEVVLVSTDADISSAPTKKADIRNIGKYCCRASDISETTETCNRSAISKNE</sequence>
<dbReference type="PANTHER" id="PTHR46599:SF3">
    <property type="entry name" value="PIGGYBAC TRANSPOSABLE ELEMENT-DERIVED PROTEIN 4"/>
    <property type="match status" value="1"/>
</dbReference>
<accession>A0AAE1AP05</accession>
<feature type="domain" description="PiggyBac transposable element-derived protein" evidence="2">
    <location>
        <begin position="161"/>
        <end position="237"/>
    </location>
</feature>
<dbReference type="InterPro" id="IPR029526">
    <property type="entry name" value="PGBD"/>
</dbReference>
<organism evidence="3 4">
    <name type="scientific">Elysia crispata</name>
    <name type="common">lettuce slug</name>
    <dbReference type="NCBI Taxonomy" id="231223"/>
    <lineage>
        <taxon>Eukaryota</taxon>
        <taxon>Metazoa</taxon>
        <taxon>Spiralia</taxon>
        <taxon>Lophotrochozoa</taxon>
        <taxon>Mollusca</taxon>
        <taxon>Gastropoda</taxon>
        <taxon>Heterobranchia</taxon>
        <taxon>Euthyneura</taxon>
        <taxon>Panpulmonata</taxon>
        <taxon>Sacoglossa</taxon>
        <taxon>Placobranchoidea</taxon>
        <taxon>Plakobranchidae</taxon>
        <taxon>Elysia</taxon>
    </lineage>
</organism>
<dbReference type="Proteomes" id="UP001283361">
    <property type="component" value="Unassembled WGS sequence"/>
</dbReference>
<dbReference type="Pfam" id="PF13843">
    <property type="entry name" value="DDE_Tnp_1_7"/>
    <property type="match status" value="2"/>
</dbReference>
<feature type="compositionally biased region" description="Basic residues" evidence="1">
    <location>
        <begin position="58"/>
        <end position="67"/>
    </location>
</feature>
<evidence type="ECO:0000313" key="4">
    <source>
        <dbReference type="Proteomes" id="UP001283361"/>
    </source>
</evidence>
<dbReference type="AlphaFoldDB" id="A0AAE1AP05"/>
<feature type="compositionally biased region" description="Low complexity" evidence="1">
    <location>
        <begin position="69"/>
        <end position="78"/>
    </location>
</feature>
<keyword evidence="4" id="KW-1185">Reference proteome</keyword>
<feature type="compositionally biased region" description="Gly residues" evidence="1">
    <location>
        <begin position="79"/>
        <end position="89"/>
    </location>
</feature>
<gene>
    <name evidence="3" type="ORF">RRG08_010511</name>
</gene>
<reference evidence="3" key="1">
    <citation type="journal article" date="2023" name="G3 (Bethesda)">
        <title>A reference genome for the long-term kleptoplast-retaining sea slug Elysia crispata morphotype clarki.</title>
        <authorList>
            <person name="Eastman K.E."/>
            <person name="Pendleton A.L."/>
            <person name="Shaikh M.A."/>
            <person name="Suttiyut T."/>
            <person name="Ogas R."/>
            <person name="Tomko P."/>
            <person name="Gavelis G."/>
            <person name="Widhalm J.R."/>
            <person name="Wisecaver J.H."/>
        </authorList>
    </citation>
    <scope>NUCLEOTIDE SEQUENCE</scope>
    <source>
        <strain evidence="3">ECLA1</strain>
    </source>
</reference>
<name>A0AAE1AP05_9GAST</name>
<feature type="region of interest" description="Disordered" evidence="1">
    <location>
        <begin position="1"/>
        <end position="126"/>
    </location>
</feature>
<proteinExistence type="predicted"/>
<comment type="caution">
    <text evidence="3">The sequence shown here is derived from an EMBL/GenBank/DDBJ whole genome shotgun (WGS) entry which is preliminary data.</text>
</comment>
<evidence type="ECO:0000256" key="1">
    <source>
        <dbReference type="SAM" id="MobiDB-lite"/>
    </source>
</evidence>
<evidence type="ECO:0000259" key="2">
    <source>
        <dbReference type="Pfam" id="PF13843"/>
    </source>
</evidence>
<feature type="domain" description="PiggyBac transposable element-derived protein" evidence="2">
    <location>
        <begin position="239"/>
        <end position="339"/>
    </location>
</feature>
<protein>
    <recommendedName>
        <fullName evidence="2">PiggyBac transposable element-derived protein domain-containing protein</fullName>
    </recommendedName>
</protein>
<dbReference type="PANTHER" id="PTHR46599">
    <property type="entry name" value="PIGGYBAC TRANSPOSABLE ELEMENT-DERIVED PROTEIN 4"/>
    <property type="match status" value="1"/>
</dbReference>
<dbReference type="EMBL" id="JAWDGP010001486">
    <property type="protein sequence ID" value="KAK3791110.1"/>
    <property type="molecule type" value="Genomic_DNA"/>
</dbReference>